<keyword evidence="8" id="KW-1185">Reference proteome</keyword>
<protein>
    <submittedName>
        <fullName evidence="7">Response regulator</fullName>
    </submittedName>
</protein>
<feature type="modified residue" description="4-aspartylphosphate" evidence="4">
    <location>
        <position position="56"/>
    </location>
</feature>
<comment type="caution">
    <text evidence="7">The sequence shown here is derived from an EMBL/GenBank/DDBJ whole genome shotgun (WGS) entry which is preliminary data.</text>
</comment>
<evidence type="ECO:0000259" key="5">
    <source>
        <dbReference type="PROSITE" id="PS01124"/>
    </source>
</evidence>
<dbReference type="SMART" id="SM00448">
    <property type="entry name" value="REC"/>
    <property type="match status" value="1"/>
</dbReference>
<evidence type="ECO:0000313" key="8">
    <source>
        <dbReference type="Proteomes" id="UP001595719"/>
    </source>
</evidence>
<dbReference type="InterPro" id="IPR050595">
    <property type="entry name" value="Bact_response_regulator"/>
</dbReference>
<evidence type="ECO:0000259" key="6">
    <source>
        <dbReference type="PROSITE" id="PS50110"/>
    </source>
</evidence>
<feature type="domain" description="Response regulatory" evidence="6">
    <location>
        <begin position="7"/>
        <end position="123"/>
    </location>
</feature>
<dbReference type="PROSITE" id="PS50110">
    <property type="entry name" value="RESPONSE_REGULATORY"/>
    <property type="match status" value="1"/>
</dbReference>
<reference evidence="8" key="1">
    <citation type="journal article" date="2019" name="Int. J. Syst. Evol. Microbiol.">
        <title>The Global Catalogue of Microorganisms (GCM) 10K type strain sequencing project: providing services to taxonomists for standard genome sequencing and annotation.</title>
        <authorList>
            <consortium name="The Broad Institute Genomics Platform"/>
            <consortium name="The Broad Institute Genome Sequencing Center for Infectious Disease"/>
            <person name="Wu L."/>
            <person name="Ma J."/>
        </authorList>
    </citation>
    <scope>NUCLEOTIDE SEQUENCE [LARGE SCALE GENOMIC DNA]</scope>
    <source>
        <strain evidence="8">CGMCC 1.15345</strain>
    </source>
</reference>
<dbReference type="Pfam" id="PF00072">
    <property type="entry name" value="Response_reg"/>
    <property type="match status" value="1"/>
</dbReference>
<keyword evidence="1 4" id="KW-0597">Phosphoprotein</keyword>
<name>A0ABV8WCB0_9FLAO</name>
<dbReference type="CDD" id="cd00156">
    <property type="entry name" value="REC"/>
    <property type="match status" value="1"/>
</dbReference>
<dbReference type="InterPro" id="IPR011006">
    <property type="entry name" value="CheY-like_superfamily"/>
</dbReference>
<keyword evidence="2" id="KW-0805">Transcription regulation</keyword>
<proteinExistence type="predicted"/>
<evidence type="ECO:0000256" key="2">
    <source>
        <dbReference type="ARBA" id="ARBA00023015"/>
    </source>
</evidence>
<feature type="domain" description="HTH araC/xylS-type" evidence="5">
    <location>
        <begin position="152"/>
        <end position="250"/>
    </location>
</feature>
<dbReference type="SUPFAM" id="SSF46689">
    <property type="entry name" value="Homeodomain-like"/>
    <property type="match status" value="1"/>
</dbReference>
<gene>
    <name evidence="7" type="ORF">ACFOY0_25105</name>
</gene>
<dbReference type="InterPro" id="IPR018060">
    <property type="entry name" value="HTH_AraC"/>
</dbReference>
<evidence type="ECO:0000313" key="7">
    <source>
        <dbReference type="EMBL" id="MFC4394292.1"/>
    </source>
</evidence>
<dbReference type="Gene3D" id="1.10.10.60">
    <property type="entry name" value="Homeodomain-like"/>
    <property type="match status" value="1"/>
</dbReference>
<accession>A0ABV8WCB0</accession>
<evidence type="ECO:0000256" key="1">
    <source>
        <dbReference type="ARBA" id="ARBA00022553"/>
    </source>
</evidence>
<dbReference type="EMBL" id="JBHSCO010000009">
    <property type="protein sequence ID" value="MFC4394292.1"/>
    <property type="molecule type" value="Genomic_DNA"/>
</dbReference>
<dbReference type="PANTHER" id="PTHR44591:SF3">
    <property type="entry name" value="RESPONSE REGULATORY DOMAIN-CONTAINING PROTEIN"/>
    <property type="match status" value="1"/>
</dbReference>
<organism evidence="7 8">
    <name type="scientific">Flavobacterium quisquiliarum</name>
    <dbReference type="NCBI Taxonomy" id="1834436"/>
    <lineage>
        <taxon>Bacteria</taxon>
        <taxon>Pseudomonadati</taxon>
        <taxon>Bacteroidota</taxon>
        <taxon>Flavobacteriia</taxon>
        <taxon>Flavobacteriales</taxon>
        <taxon>Flavobacteriaceae</taxon>
        <taxon>Flavobacterium</taxon>
    </lineage>
</organism>
<sequence>MTKQTTKITIIEDDIVLGTTISEILKLNNFDVLYFKDSVEALFYLNKNIPDIIICDMLMPNLNGEELFFKIRKNNKFNVIPFIMITANIDDDLKFKQLKNGVTDFIIKPFKVQELIYKINNLIFLKNNIEKKFSPDPFSKITIKLSEKDFITSLNEILIQKMKTNIDMNELARDLAISKSTLDKRVRKLTHKNASQYIREFRLDYAVKLIHSGERNIKYIVDQTGFSSLSYFSTSFKLYLNTTPRDFIKSIETESA</sequence>
<dbReference type="PROSITE" id="PS01124">
    <property type="entry name" value="HTH_ARAC_FAMILY_2"/>
    <property type="match status" value="1"/>
</dbReference>
<dbReference type="Proteomes" id="UP001595719">
    <property type="component" value="Unassembled WGS sequence"/>
</dbReference>
<dbReference type="SMART" id="SM00342">
    <property type="entry name" value="HTH_ARAC"/>
    <property type="match status" value="1"/>
</dbReference>
<dbReference type="Pfam" id="PF12833">
    <property type="entry name" value="HTH_18"/>
    <property type="match status" value="1"/>
</dbReference>
<dbReference type="PANTHER" id="PTHR44591">
    <property type="entry name" value="STRESS RESPONSE REGULATOR PROTEIN 1"/>
    <property type="match status" value="1"/>
</dbReference>
<dbReference type="RefSeq" id="WP_179002445.1">
    <property type="nucleotide sequence ID" value="NZ_JBHSCO010000009.1"/>
</dbReference>
<dbReference type="SUPFAM" id="SSF52172">
    <property type="entry name" value="CheY-like"/>
    <property type="match status" value="1"/>
</dbReference>
<dbReference type="InterPro" id="IPR001789">
    <property type="entry name" value="Sig_transdc_resp-reg_receiver"/>
</dbReference>
<dbReference type="InterPro" id="IPR009057">
    <property type="entry name" value="Homeodomain-like_sf"/>
</dbReference>
<dbReference type="Gene3D" id="3.40.50.2300">
    <property type="match status" value="1"/>
</dbReference>
<evidence type="ECO:0000256" key="3">
    <source>
        <dbReference type="ARBA" id="ARBA00023163"/>
    </source>
</evidence>
<keyword evidence="3" id="KW-0804">Transcription</keyword>
<evidence type="ECO:0000256" key="4">
    <source>
        <dbReference type="PROSITE-ProRule" id="PRU00169"/>
    </source>
</evidence>